<sequence>MICLCYTNNNKMGSLDNAVITGFICRLCSEMSRFVIHIYGEEGARLQLAKKINEYLPINVHFDDPLPKTVCSRCISKLELQHELIERCKKTNYGLHGRTRSVPT</sequence>
<dbReference type="Gene3D" id="3.40.1800.20">
    <property type="match status" value="1"/>
</dbReference>
<dbReference type="PANTHER" id="PTHR39942">
    <property type="entry name" value="BCDNA.LD26519-RELATED"/>
    <property type="match status" value="1"/>
</dbReference>
<evidence type="ECO:0000313" key="5">
    <source>
        <dbReference type="EMBL" id="JAS95096.1"/>
    </source>
</evidence>
<name>A0A1B6IXS0_9HEMI</name>
<accession>A0A1B6IXS0</accession>
<keyword evidence="1" id="KW-0479">Metal-binding</keyword>
<gene>
    <name evidence="4" type="ORF">g.10262</name>
    <name evidence="5" type="ORF">g.10263</name>
    <name evidence="3" type="ORF">g.10264</name>
</gene>
<dbReference type="GO" id="GO:0008270">
    <property type="term" value="F:zinc ion binding"/>
    <property type="evidence" value="ECO:0007669"/>
    <property type="project" value="UniProtKB-UniRule"/>
</dbReference>
<evidence type="ECO:0000259" key="2">
    <source>
        <dbReference type="PROSITE" id="PS51915"/>
    </source>
</evidence>
<dbReference type="EMBL" id="GECU01015982">
    <property type="protein sequence ID" value="JAS91724.1"/>
    <property type="molecule type" value="Transcribed_RNA"/>
</dbReference>
<dbReference type="InterPro" id="IPR012934">
    <property type="entry name" value="Znf_AD"/>
</dbReference>
<feature type="binding site" evidence="1">
    <location>
        <position position="28"/>
    </location>
    <ligand>
        <name>Zn(2+)</name>
        <dbReference type="ChEBI" id="CHEBI:29105"/>
    </ligand>
</feature>
<protein>
    <recommendedName>
        <fullName evidence="2">ZAD domain-containing protein</fullName>
    </recommendedName>
</protein>
<feature type="binding site" evidence="1">
    <location>
        <position position="71"/>
    </location>
    <ligand>
        <name>Zn(2+)</name>
        <dbReference type="ChEBI" id="CHEBI:29105"/>
    </ligand>
</feature>
<dbReference type="PROSITE" id="PS51915">
    <property type="entry name" value="ZAD"/>
    <property type="match status" value="1"/>
</dbReference>
<keyword evidence="1" id="KW-0863">Zinc-finger</keyword>
<dbReference type="EMBL" id="GECU01022366">
    <property type="protein sequence ID" value="JAS85340.1"/>
    <property type="molecule type" value="Transcribed_RNA"/>
</dbReference>
<reference evidence="4" key="1">
    <citation type="submission" date="2015-11" db="EMBL/GenBank/DDBJ databases">
        <title>De novo transcriptome assembly of four potential Pierce s Disease insect vectors from Arizona vineyards.</title>
        <authorList>
            <person name="Tassone E.E."/>
        </authorList>
    </citation>
    <scope>NUCLEOTIDE SEQUENCE</scope>
</reference>
<proteinExistence type="predicted"/>
<dbReference type="PANTHER" id="PTHR39942:SF1">
    <property type="entry name" value="BCDNA.LD26519-RELATED"/>
    <property type="match status" value="1"/>
</dbReference>
<dbReference type="EMBL" id="GECU01012610">
    <property type="protein sequence ID" value="JAS95096.1"/>
    <property type="molecule type" value="Transcribed_RNA"/>
</dbReference>
<dbReference type="SUPFAM" id="SSF57716">
    <property type="entry name" value="Glucocorticoid receptor-like (DNA-binding domain)"/>
    <property type="match status" value="1"/>
</dbReference>
<feature type="domain" description="ZAD" evidence="2">
    <location>
        <begin position="23"/>
        <end position="98"/>
    </location>
</feature>
<feature type="binding site" evidence="1">
    <location>
        <position position="74"/>
    </location>
    <ligand>
        <name>Zn(2+)</name>
        <dbReference type="ChEBI" id="CHEBI:29105"/>
    </ligand>
</feature>
<organism evidence="4">
    <name type="scientific">Homalodisca liturata</name>
    <dbReference type="NCBI Taxonomy" id="320908"/>
    <lineage>
        <taxon>Eukaryota</taxon>
        <taxon>Metazoa</taxon>
        <taxon>Ecdysozoa</taxon>
        <taxon>Arthropoda</taxon>
        <taxon>Hexapoda</taxon>
        <taxon>Insecta</taxon>
        <taxon>Pterygota</taxon>
        <taxon>Neoptera</taxon>
        <taxon>Paraneoptera</taxon>
        <taxon>Hemiptera</taxon>
        <taxon>Auchenorrhyncha</taxon>
        <taxon>Membracoidea</taxon>
        <taxon>Cicadellidae</taxon>
        <taxon>Cicadellinae</taxon>
        <taxon>Proconiini</taxon>
        <taxon>Homalodisca</taxon>
    </lineage>
</organism>
<evidence type="ECO:0000256" key="1">
    <source>
        <dbReference type="PROSITE-ProRule" id="PRU01263"/>
    </source>
</evidence>
<evidence type="ECO:0000313" key="3">
    <source>
        <dbReference type="EMBL" id="JAS85340.1"/>
    </source>
</evidence>
<evidence type="ECO:0000313" key="4">
    <source>
        <dbReference type="EMBL" id="JAS91724.1"/>
    </source>
</evidence>
<dbReference type="SMART" id="SM00868">
    <property type="entry name" value="zf-AD"/>
    <property type="match status" value="1"/>
</dbReference>
<feature type="binding site" evidence="1">
    <location>
        <position position="25"/>
    </location>
    <ligand>
        <name>Zn(2+)</name>
        <dbReference type="ChEBI" id="CHEBI:29105"/>
    </ligand>
</feature>
<dbReference type="GO" id="GO:0005634">
    <property type="term" value="C:nucleus"/>
    <property type="evidence" value="ECO:0007669"/>
    <property type="project" value="InterPro"/>
</dbReference>
<dbReference type="Pfam" id="PF07776">
    <property type="entry name" value="zf-AD"/>
    <property type="match status" value="1"/>
</dbReference>
<keyword evidence="1" id="KW-0862">Zinc</keyword>
<dbReference type="AlphaFoldDB" id="A0A1B6IXS0"/>